<dbReference type="InterPro" id="IPR006170">
    <property type="entry name" value="PBP/GOBP"/>
</dbReference>
<accession>A0AAV8YWF4</accession>
<dbReference type="Gene3D" id="1.10.238.20">
    <property type="entry name" value="Pheromone/general odorant binding protein domain"/>
    <property type="match status" value="1"/>
</dbReference>
<evidence type="ECO:0000256" key="3">
    <source>
        <dbReference type="ARBA" id="ARBA00022525"/>
    </source>
</evidence>
<dbReference type="GO" id="GO:0007608">
    <property type="term" value="P:sensory perception of smell"/>
    <property type="evidence" value="ECO:0007669"/>
    <property type="project" value="TreeGrafter"/>
</dbReference>
<keyword evidence="6" id="KW-1185">Reference proteome</keyword>
<dbReference type="SUPFAM" id="SSF47565">
    <property type="entry name" value="Insect pheromone/odorant-binding proteins"/>
    <property type="match status" value="1"/>
</dbReference>
<evidence type="ECO:0000313" key="6">
    <source>
        <dbReference type="Proteomes" id="UP001162162"/>
    </source>
</evidence>
<evidence type="ECO:0000256" key="1">
    <source>
        <dbReference type="ARBA" id="ARBA00004613"/>
    </source>
</evidence>
<dbReference type="SMART" id="SM00708">
    <property type="entry name" value="PhBP"/>
    <property type="match status" value="1"/>
</dbReference>
<keyword evidence="4" id="KW-0732">Signal</keyword>
<dbReference type="GO" id="GO:0005549">
    <property type="term" value="F:odorant binding"/>
    <property type="evidence" value="ECO:0007669"/>
    <property type="project" value="InterPro"/>
</dbReference>
<comment type="similarity">
    <text evidence="2">Belongs to the PBP/GOBP family.</text>
</comment>
<dbReference type="Pfam" id="PF01395">
    <property type="entry name" value="PBP_GOBP"/>
    <property type="match status" value="1"/>
</dbReference>
<comment type="caution">
    <text evidence="5">The sequence shown here is derived from an EMBL/GenBank/DDBJ whole genome shotgun (WGS) entry which is preliminary data.</text>
</comment>
<proteinExistence type="inferred from homology"/>
<sequence length="125" mass="14478">MFRYCLQIVWGLSPDDFRSLLGYHQECKTETNIDDSLATGVFMGQFPDDTVLKQHMLCISKKLGYQNDDGKLQRDVIRDKFATILNDEDKANQYMEKCAVEQSDPEETAFQATKCFYESIRNETV</sequence>
<name>A0AAV8YWF4_9CUCU</name>
<keyword evidence="3" id="KW-0964">Secreted</keyword>
<protein>
    <submittedName>
        <fullName evidence="5">Uncharacterized protein</fullName>
    </submittedName>
</protein>
<dbReference type="PANTHER" id="PTHR11857">
    <property type="entry name" value="ODORANT BINDING PROTEIN-RELATED"/>
    <property type="match status" value="1"/>
</dbReference>
<gene>
    <name evidence="5" type="ORF">NQ318_008557</name>
</gene>
<evidence type="ECO:0000313" key="5">
    <source>
        <dbReference type="EMBL" id="KAJ8955686.1"/>
    </source>
</evidence>
<organism evidence="5 6">
    <name type="scientific">Aromia moschata</name>
    <dbReference type="NCBI Taxonomy" id="1265417"/>
    <lineage>
        <taxon>Eukaryota</taxon>
        <taxon>Metazoa</taxon>
        <taxon>Ecdysozoa</taxon>
        <taxon>Arthropoda</taxon>
        <taxon>Hexapoda</taxon>
        <taxon>Insecta</taxon>
        <taxon>Pterygota</taxon>
        <taxon>Neoptera</taxon>
        <taxon>Endopterygota</taxon>
        <taxon>Coleoptera</taxon>
        <taxon>Polyphaga</taxon>
        <taxon>Cucujiformia</taxon>
        <taxon>Chrysomeloidea</taxon>
        <taxon>Cerambycidae</taxon>
        <taxon>Cerambycinae</taxon>
        <taxon>Callichromatini</taxon>
        <taxon>Aromia</taxon>
    </lineage>
</organism>
<dbReference type="GO" id="GO:0005615">
    <property type="term" value="C:extracellular space"/>
    <property type="evidence" value="ECO:0007669"/>
    <property type="project" value="TreeGrafter"/>
</dbReference>
<evidence type="ECO:0000256" key="2">
    <source>
        <dbReference type="ARBA" id="ARBA00008098"/>
    </source>
</evidence>
<reference evidence="5" key="1">
    <citation type="journal article" date="2023" name="Insect Mol. Biol.">
        <title>Genome sequencing provides insights into the evolution of gene families encoding plant cell wall-degrading enzymes in longhorned beetles.</title>
        <authorList>
            <person name="Shin N.R."/>
            <person name="Okamura Y."/>
            <person name="Kirsch R."/>
            <person name="Pauchet Y."/>
        </authorList>
    </citation>
    <scope>NUCLEOTIDE SEQUENCE</scope>
    <source>
        <strain evidence="5">AMC_N1</strain>
    </source>
</reference>
<dbReference type="AlphaFoldDB" id="A0AAV8YWF4"/>
<dbReference type="CDD" id="cd23992">
    <property type="entry name" value="PBP_GOBP"/>
    <property type="match status" value="1"/>
</dbReference>
<evidence type="ECO:0000256" key="4">
    <source>
        <dbReference type="ARBA" id="ARBA00022729"/>
    </source>
</evidence>
<dbReference type="PANTHER" id="PTHR11857:SF43">
    <property type="entry name" value="GEO07291P1-RELATED"/>
    <property type="match status" value="1"/>
</dbReference>
<dbReference type="InterPro" id="IPR036728">
    <property type="entry name" value="PBP_GOBP_sf"/>
</dbReference>
<dbReference type="Proteomes" id="UP001162162">
    <property type="component" value="Unassembled WGS sequence"/>
</dbReference>
<comment type="subcellular location">
    <subcellularLocation>
        <location evidence="1">Secreted</location>
    </subcellularLocation>
</comment>
<dbReference type="EMBL" id="JAPWTK010000036">
    <property type="protein sequence ID" value="KAJ8955686.1"/>
    <property type="molecule type" value="Genomic_DNA"/>
</dbReference>